<evidence type="ECO:0008006" key="5">
    <source>
        <dbReference type="Google" id="ProtNLM"/>
    </source>
</evidence>
<evidence type="ECO:0000256" key="2">
    <source>
        <dbReference type="SAM" id="Phobius"/>
    </source>
</evidence>
<proteinExistence type="predicted"/>
<keyword evidence="4" id="KW-1185">Reference proteome</keyword>
<protein>
    <recommendedName>
        <fullName evidence="5">Integral membrane protein</fullName>
    </recommendedName>
</protein>
<feature type="transmembrane region" description="Helical" evidence="2">
    <location>
        <begin position="52"/>
        <end position="76"/>
    </location>
</feature>
<feature type="transmembrane region" description="Helical" evidence="2">
    <location>
        <begin position="26"/>
        <end position="46"/>
    </location>
</feature>
<name>A0A7Y7B4A0_STRMO</name>
<feature type="transmembrane region" description="Helical" evidence="2">
    <location>
        <begin position="153"/>
        <end position="174"/>
    </location>
</feature>
<keyword evidence="2" id="KW-0472">Membrane</keyword>
<evidence type="ECO:0000313" key="4">
    <source>
        <dbReference type="Proteomes" id="UP000587462"/>
    </source>
</evidence>
<dbReference type="EMBL" id="JABBXF010000029">
    <property type="protein sequence ID" value="NVK78773.1"/>
    <property type="molecule type" value="Genomic_DNA"/>
</dbReference>
<gene>
    <name evidence="3" type="ORF">HG542_13975</name>
</gene>
<accession>A0A7Y7B4A0</accession>
<dbReference type="Proteomes" id="UP000587462">
    <property type="component" value="Unassembled WGS sequence"/>
</dbReference>
<evidence type="ECO:0000313" key="3">
    <source>
        <dbReference type="EMBL" id="NVK78773.1"/>
    </source>
</evidence>
<keyword evidence="2" id="KW-0812">Transmembrane</keyword>
<dbReference type="RefSeq" id="WP_171081205.1">
    <property type="nucleotide sequence ID" value="NZ_BNBU01000006.1"/>
</dbReference>
<comment type="caution">
    <text evidence="3">The sequence shown here is derived from an EMBL/GenBank/DDBJ whole genome shotgun (WGS) entry which is preliminary data.</text>
</comment>
<keyword evidence="2" id="KW-1133">Transmembrane helix</keyword>
<reference evidence="3 4" key="1">
    <citation type="submission" date="2020-04" db="EMBL/GenBank/DDBJ databases">
        <title>Draft Genome Sequence of Streptomyces morookaense DSM 40503, an 8-azaguanine-producing strain.</title>
        <authorList>
            <person name="Qi J."/>
            <person name="Gao J.-M."/>
        </authorList>
    </citation>
    <scope>NUCLEOTIDE SEQUENCE [LARGE SCALE GENOMIC DNA]</scope>
    <source>
        <strain evidence="3 4">DSM 40503</strain>
    </source>
</reference>
<feature type="region of interest" description="Disordered" evidence="1">
    <location>
        <begin position="1"/>
        <end position="24"/>
    </location>
</feature>
<organism evidence="3 4">
    <name type="scientific">Streptomyces morookaense</name>
    <name type="common">Streptoverticillium morookaense</name>
    <dbReference type="NCBI Taxonomy" id="1970"/>
    <lineage>
        <taxon>Bacteria</taxon>
        <taxon>Bacillati</taxon>
        <taxon>Actinomycetota</taxon>
        <taxon>Actinomycetes</taxon>
        <taxon>Kitasatosporales</taxon>
        <taxon>Streptomycetaceae</taxon>
        <taxon>Streptomyces</taxon>
    </lineage>
</organism>
<sequence length="177" mass="18778">MTGRADTDDAADDKGRHRPERPRTDYGGAVYGALLAASVVAGTGALGPYHRVGLVVILLVTGLVFWAAHAYSRLVGERDTYRHPTWAVIGRVARDEWPIFQAAVPPALAVAISPLLGLDLEGTAWFALSVALAEQIGWAGAAEVRAGGSRRRVLASGVVNLVLGLVIVILKAFLHEH</sequence>
<dbReference type="AlphaFoldDB" id="A0A7Y7B4A0"/>
<evidence type="ECO:0000256" key="1">
    <source>
        <dbReference type="SAM" id="MobiDB-lite"/>
    </source>
</evidence>